<protein>
    <submittedName>
        <fullName evidence="2">CBM66</fullName>
    </submittedName>
</protein>
<evidence type="ECO:0000313" key="2">
    <source>
        <dbReference type="EMBL" id="CAA9479713.1"/>
    </source>
</evidence>
<feature type="compositionally biased region" description="Basic residues" evidence="1">
    <location>
        <begin position="41"/>
        <end position="53"/>
    </location>
</feature>
<name>A0A6J4RX70_9ACTN</name>
<reference evidence="2" key="1">
    <citation type="submission" date="2020-02" db="EMBL/GenBank/DDBJ databases">
        <authorList>
            <person name="Meier V. D."/>
        </authorList>
    </citation>
    <scope>NUCLEOTIDE SEQUENCE</scope>
    <source>
        <strain evidence="2">AVDCRST_MAG38</strain>
    </source>
</reference>
<feature type="non-terminal residue" evidence="2">
    <location>
        <position position="1"/>
    </location>
</feature>
<accession>A0A6J4RX70</accession>
<feature type="compositionally biased region" description="Basic and acidic residues" evidence="1">
    <location>
        <begin position="54"/>
        <end position="99"/>
    </location>
</feature>
<evidence type="ECO:0000256" key="1">
    <source>
        <dbReference type="SAM" id="MobiDB-lite"/>
    </source>
</evidence>
<feature type="compositionally biased region" description="Basic and acidic residues" evidence="1">
    <location>
        <begin position="124"/>
        <end position="137"/>
    </location>
</feature>
<feature type="compositionally biased region" description="Basic and acidic residues" evidence="1">
    <location>
        <begin position="182"/>
        <end position="204"/>
    </location>
</feature>
<organism evidence="2">
    <name type="scientific">uncultured Solirubrobacteraceae bacterium</name>
    <dbReference type="NCBI Taxonomy" id="1162706"/>
    <lineage>
        <taxon>Bacteria</taxon>
        <taxon>Bacillati</taxon>
        <taxon>Actinomycetota</taxon>
        <taxon>Thermoleophilia</taxon>
        <taxon>Solirubrobacterales</taxon>
        <taxon>Solirubrobacteraceae</taxon>
        <taxon>environmental samples</taxon>
    </lineage>
</organism>
<dbReference type="EMBL" id="CADCVJ010000161">
    <property type="protein sequence ID" value="CAA9479713.1"/>
    <property type="molecule type" value="Genomic_DNA"/>
</dbReference>
<sequence>GHTTRRARADPDSGGVRRGDHAGQIRRRGPGCPGAGGLALRRGRPAPRGRHLLRHLDGPGRGGRAERAQRALSDRDGHLPHAHPERDDLRRCHDRDTVQADRGAGGPGRRADRPRPGPGQLLHPARERAGEQREPVQVRRRQARRDQGGPGDGAERPVAGAAPGRRGQSPPGIPGRAAGGRGDGRHLQRREGRPVDEGRLADLLRRRRGAPTV</sequence>
<feature type="region of interest" description="Disordered" evidence="1">
    <location>
        <begin position="1"/>
        <end position="213"/>
    </location>
</feature>
<gene>
    <name evidence="2" type="ORF">AVDCRST_MAG38-1932</name>
</gene>
<feature type="compositionally biased region" description="Basic and acidic residues" evidence="1">
    <location>
        <begin position="7"/>
        <end position="23"/>
    </location>
</feature>
<proteinExistence type="predicted"/>
<dbReference type="AlphaFoldDB" id="A0A6J4RX70"/>
<feature type="non-terminal residue" evidence="2">
    <location>
        <position position="213"/>
    </location>
</feature>